<dbReference type="Pfam" id="PF00145">
    <property type="entry name" value="DNA_methylase"/>
    <property type="match status" value="2"/>
</dbReference>
<dbReference type="GO" id="GO:0003886">
    <property type="term" value="F:DNA (cytosine-5-)-methyltransferase activity"/>
    <property type="evidence" value="ECO:0007669"/>
    <property type="project" value="UniProtKB-EC"/>
</dbReference>
<dbReference type="InterPro" id="IPR023780">
    <property type="entry name" value="Chromo_domain"/>
</dbReference>
<dbReference type="PROSITE" id="PS00095">
    <property type="entry name" value="C5_MTASE_2"/>
    <property type="match status" value="1"/>
</dbReference>
<keyword evidence="5 12" id="KW-0949">S-adenosyl-L-methionine</keyword>
<accession>A0AAQ3UT11</accession>
<gene>
    <name evidence="16" type="ORF">U9M48_042658</name>
</gene>
<dbReference type="GO" id="GO:0005634">
    <property type="term" value="C:nucleus"/>
    <property type="evidence" value="ECO:0007669"/>
    <property type="project" value="UniProtKB-SubCell"/>
</dbReference>
<evidence type="ECO:0000256" key="1">
    <source>
        <dbReference type="ARBA" id="ARBA00004123"/>
    </source>
</evidence>
<dbReference type="InterPro" id="IPR050390">
    <property type="entry name" value="C5-Methyltransferase"/>
</dbReference>
<dbReference type="GO" id="GO:0044027">
    <property type="term" value="P:negative regulation of gene expression via chromosomal CpG island methylation"/>
    <property type="evidence" value="ECO:0007669"/>
    <property type="project" value="TreeGrafter"/>
</dbReference>
<dbReference type="InterPro" id="IPR031303">
    <property type="entry name" value="C5_meth_CS"/>
</dbReference>
<evidence type="ECO:0000259" key="14">
    <source>
        <dbReference type="PROSITE" id="PS50013"/>
    </source>
</evidence>
<dbReference type="Proteomes" id="UP001341281">
    <property type="component" value="Chromosome 10"/>
</dbReference>
<dbReference type="Gene3D" id="2.30.30.490">
    <property type="match status" value="1"/>
</dbReference>
<evidence type="ECO:0000256" key="10">
    <source>
        <dbReference type="ARBA" id="ARBA00023242"/>
    </source>
</evidence>
<dbReference type="PANTHER" id="PTHR10629:SF34">
    <property type="entry name" value="DNA (CYTOSINE-5)-METHYLTRANSFERASE CMT2"/>
    <property type="match status" value="1"/>
</dbReference>
<dbReference type="InterPro" id="IPR029063">
    <property type="entry name" value="SAM-dependent_MTases_sf"/>
</dbReference>
<comment type="similarity">
    <text evidence="12">Belongs to the class I-like SAM-binding methyltransferase superfamily. C5-methyltransferase family.</text>
</comment>
<dbReference type="PROSITE" id="PS51038">
    <property type="entry name" value="BAH"/>
    <property type="match status" value="1"/>
</dbReference>
<feature type="compositionally biased region" description="Low complexity" evidence="13">
    <location>
        <begin position="18"/>
        <end position="32"/>
    </location>
</feature>
<evidence type="ECO:0000256" key="2">
    <source>
        <dbReference type="ARBA" id="ARBA00011975"/>
    </source>
</evidence>
<dbReference type="Pfam" id="PF01426">
    <property type="entry name" value="BAH"/>
    <property type="match status" value="1"/>
</dbReference>
<feature type="region of interest" description="Disordered" evidence="13">
    <location>
        <begin position="1"/>
        <end position="46"/>
    </location>
</feature>
<dbReference type="InterPro" id="IPR018117">
    <property type="entry name" value="C5_DNA_meth_AS"/>
</dbReference>
<dbReference type="Gene3D" id="3.40.50.150">
    <property type="entry name" value="Vaccinia Virus protein VP39"/>
    <property type="match status" value="1"/>
</dbReference>
<evidence type="ECO:0000256" key="7">
    <source>
        <dbReference type="ARBA" id="ARBA00023015"/>
    </source>
</evidence>
<sequence>MEPPPPDPASPSLPPATGPGADEGSPAGSGAAEGDEPGGFSAGLEPLWSLLFGDPAELEPMWSPPSEFGVGAEFAAPEAEAEVDEAEGPWDGSLWRTTGVVAGEGPSTTLVHPAVATGLPEFASAATDPAEEASPEAVVEVRPPCPPTPVALEVRASELIACSEPALPPAVASSEAKLEEGILVCTLNSVPSPPPPPFPVDLDLGADDGTNDCSSSQNISSGAMVVIGLAETEECPPVNNAANWSMSDAAGEGVTGTSLRRSLRIVAIKAKANTASLEQKINSSIAVSAQSSVTVSKGSRHPVPPRSSEETTTIAPVEAVDLLGGLKPLRSREIIAMHCTSTDVVVALPVVSKKSFKNKVVSVSSPRKTRSASKVLVNSNRVSAVSPMTNCGRSVHKAGSHIPPSKHKIASEKCLPDLDRADAVLHKSGLISANKVVDKTPVEPEAAASQPPKTKRARMSLGKCSLNLKRAENNSSLISDLQMVTVTSDPENKPKLLLDTTDSEMVDNKDVSCFFMGDALPNEEARQRWPHRYGTNHCLLKKDKRSNTQTFSNSGKAVLDIKCHYLQASVCGSTLCIGDCAFIKGPEGKPHYIGRLLEFFETTAGECYFSVQWFFRAEDTVMEDQAQSHDPRRLFCSDLKDDNLLDCIVSKVNIMQISPSVNEKSQSIPSFDYYYDMKYSLDYSTFSTMEMGDTNDMLKSHYTSSNDNVKKIGFAEKQKSPAPELRELSLLDLYCGCGGMSTGLCLGARGGGVNLIARWAVDGDETACESFRMNHPETRVRNETTNDFLELLKEWKKLCKTYVKICCKVKSHSNVTTQSSNETPDCSTIPPEEFEVWKLVDICFGDPNGVRKHGLYFKVRWKGYGPNDDTWEPIEGLKNCKEAIRDFVIEGHKKKILPLPGDVDVICGGPPCQGISGYNRHREFDAPFNCERNKQIIVFMDTVQFLKPKYIYMENVLDILKFADATLARYALSRLVAMHYQAKLGIMAAGCYGLPQFRMRKLPPFPLPTHEAIVKNGCPLAFERNLVGWPESTPMQLEKPIVLEDVLSDLPEVVNGEIHEEMQYIKGPQTKFQRYIRSFNSDMFVSGAHVPKDSQQKLYDHRPRALDDDNYLRVLQIPKKKGANFRDLPGVIVGSDNVARLDPTKERVLLPSGNPLVLDCVLTYEHGKCLRPYGRLWWDEVVGTVLTCPNVRMQALIHPAQDRLLTIRESARLQGFPDNFRFRGTVRDRYRQIGNAVAVPVGRALGFALAMAYLNKTGGDPLMVLPSEFAFSHDVKVLSSPNNLQNGNTGD</sequence>
<feature type="region of interest" description="Disordered" evidence="13">
    <location>
        <begin position="388"/>
        <end position="407"/>
    </location>
</feature>
<dbReference type="FunFam" id="2.30.30.490:FF:000011">
    <property type="entry name" value="DNA (cytosine-5)-methyltransferase 1"/>
    <property type="match status" value="1"/>
</dbReference>
<dbReference type="EC" id="2.1.1.37" evidence="2"/>
<organism evidence="16 17">
    <name type="scientific">Paspalum notatum var. saurae</name>
    <dbReference type="NCBI Taxonomy" id="547442"/>
    <lineage>
        <taxon>Eukaryota</taxon>
        <taxon>Viridiplantae</taxon>
        <taxon>Streptophyta</taxon>
        <taxon>Embryophyta</taxon>
        <taxon>Tracheophyta</taxon>
        <taxon>Spermatophyta</taxon>
        <taxon>Magnoliopsida</taxon>
        <taxon>Liliopsida</taxon>
        <taxon>Poales</taxon>
        <taxon>Poaceae</taxon>
        <taxon>PACMAD clade</taxon>
        <taxon>Panicoideae</taxon>
        <taxon>Andropogonodae</taxon>
        <taxon>Paspaleae</taxon>
        <taxon>Paspalinae</taxon>
        <taxon>Paspalum</taxon>
    </lineage>
</organism>
<feature type="domain" description="Chromo" evidence="14">
    <location>
        <begin position="834"/>
        <end position="887"/>
    </location>
</feature>
<dbReference type="InterPro" id="IPR001025">
    <property type="entry name" value="BAH_dom"/>
</dbReference>
<evidence type="ECO:0000256" key="3">
    <source>
        <dbReference type="ARBA" id="ARBA00022603"/>
    </source>
</evidence>
<keyword evidence="6" id="KW-0156">Chromatin regulator</keyword>
<evidence type="ECO:0000256" key="13">
    <source>
        <dbReference type="SAM" id="MobiDB-lite"/>
    </source>
</evidence>
<evidence type="ECO:0000256" key="12">
    <source>
        <dbReference type="PROSITE-ProRule" id="PRU01016"/>
    </source>
</evidence>
<evidence type="ECO:0000256" key="6">
    <source>
        <dbReference type="ARBA" id="ARBA00022853"/>
    </source>
</evidence>
<evidence type="ECO:0000256" key="4">
    <source>
        <dbReference type="ARBA" id="ARBA00022679"/>
    </source>
</evidence>
<dbReference type="GO" id="GO:0032259">
    <property type="term" value="P:methylation"/>
    <property type="evidence" value="ECO:0007669"/>
    <property type="project" value="UniProtKB-KW"/>
</dbReference>
<dbReference type="PRINTS" id="PR00105">
    <property type="entry name" value="C5METTRFRASE"/>
</dbReference>
<feature type="compositionally biased region" description="Pro residues" evidence="13">
    <location>
        <begin position="1"/>
        <end position="17"/>
    </location>
</feature>
<dbReference type="PROSITE" id="PS00094">
    <property type="entry name" value="C5_MTASE_1"/>
    <property type="match status" value="1"/>
</dbReference>
<evidence type="ECO:0000256" key="8">
    <source>
        <dbReference type="ARBA" id="ARBA00023125"/>
    </source>
</evidence>
<dbReference type="PROSITE" id="PS50013">
    <property type="entry name" value="CHROMO_2"/>
    <property type="match status" value="1"/>
</dbReference>
<keyword evidence="7" id="KW-0805">Transcription regulation</keyword>
<dbReference type="FunFam" id="3.90.120.10:FF:000003">
    <property type="entry name" value="DNA (cytosine-5)-methyltransferase 1"/>
    <property type="match status" value="1"/>
</dbReference>
<dbReference type="InterPro" id="IPR043151">
    <property type="entry name" value="BAH_sf"/>
</dbReference>
<dbReference type="GO" id="GO:0003677">
    <property type="term" value="F:DNA binding"/>
    <property type="evidence" value="ECO:0007669"/>
    <property type="project" value="UniProtKB-KW"/>
</dbReference>
<keyword evidence="9" id="KW-0804">Transcription</keyword>
<reference evidence="16 17" key="1">
    <citation type="submission" date="2024-02" db="EMBL/GenBank/DDBJ databases">
        <title>High-quality chromosome-scale genome assembly of Pensacola bahiagrass (Paspalum notatum Flugge var. saurae).</title>
        <authorList>
            <person name="Vega J.M."/>
            <person name="Podio M."/>
            <person name="Orjuela J."/>
            <person name="Siena L.A."/>
            <person name="Pessino S.C."/>
            <person name="Combes M.C."/>
            <person name="Mariac C."/>
            <person name="Albertini E."/>
            <person name="Pupilli F."/>
            <person name="Ortiz J.P.A."/>
            <person name="Leblanc O."/>
        </authorList>
    </citation>
    <scope>NUCLEOTIDE SEQUENCE [LARGE SCALE GENOMIC DNA]</scope>
    <source>
        <strain evidence="16">R1</strain>
        <tissue evidence="16">Leaf</tissue>
    </source>
</reference>
<keyword evidence="10" id="KW-0539">Nucleus</keyword>
<comment type="catalytic activity">
    <reaction evidence="11">
        <text>a 2'-deoxycytidine in DNA + S-adenosyl-L-methionine = a 5-methyl-2'-deoxycytidine in DNA + S-adenosyl-L-homocysteine + H(+)</text>
        <dbReference type="Rhea" id="RHEA:13681"/>
        <dbReference type="Rhea" id="RHEA-COMP:11369"/>
        <dbReference type="Rhea" id="RHEA-COMP:11370"/>
        <dbReference type="ChEBI" id="CHEBI:15378"/>
        <dbReference type="ChEBI" id="CHEBI:57856"/>
        <dbReference type="ChEBI" id="CHEBI:59789"/>
        <dbReference type="ChEBI" id="CHEBI:85452"/>
        <dbReference type="ChEBI" id="CHEBI:85454"/>
        <dbReference type="EC" id="2.1.1.37"/>
    </reaction>
</comment>
<dbReference type="PROSITE" id="PS51679">
    <property type="entry name" value="SAM_MT_C5"/>
    <property type="match status" value="1"/>
</dbReference>
<evidence type="ECO:0000256" key="5">
    <source>
        <dbReference type="ARBA" id="ARBA00022691"/>
    </source>
</evidence>
<dbReference type="InterPro" id="IPR023779">
    <property type="entry name" value="Chromodomain_CS"/>
</dbReference>
<evidence type="ECO:0000256" key="11">
    <source>
        <dbReference type="ARBA" id="ARBA00047422"/>
    </source>
</evidence>
<dbReference type="SUPFAM" id="SSF53335">
    <property type="entry name" value="S-adenosyl-L-methionine-dependent methyltransferases"/>
    <property type="match status" value="1"/>
</dbReference>
<dbReference type="FunFam" id="3.40.50.150:FF:000143">
    <property type="entry name" value="DNA (cytosine-5)-methyltransferase 1"/>
    <property type="match status" value="1"/>
</dbReference>
<dbReference type="InterPro" id="IPR000953">
    <property type="entry name" value="Chromo/chromo_shadow_dom"/>
</dbReference>
<evidence type="ECO:0000313" key="16">
    <source>
        <dbReference type="EMBL" id="WVZ97099.1"/>
    </source>
</evidence>
<dbReference type="SMART" id="SM00439">
    <property type="entry name" value="BAH"/>
    <property type="match status" value="1"/>
</dbReference>
<keyword evidence="3 12" id="KW-0489">Methyltransferase</keyword>
<dbReference type="SMART" id="SM00298">
    <property type="entry name" value="CHROMO"/>
    <property type="match status" value="1"/>
</dbReference>
<dbReference type="CDD" id="cd18635">
    <property type="entry name" value="CD_CMT3_like"/>
    <property type="match status" value="1"/>
</dbReference>
<dbReference type="SUPFAM" id="SSF54160">
    <property type="entry name" value="Chromo domain-like"/>
    <property type="match status" value="1"/>
</dbReference>
<protein>
    <recommendedName>
        <fullName evidence="2">DNA (cytosine-5-)-methyltransferase</fullName>
        <ecNumber evidence="2">2.1.1.37</ecNumber>
    </recommendedName>
</protein>
<keyword evidence="4 12" id="KW-0808">Transferase</keyword>
<evidence type="ECO:0000313" key="17">
    <source>
        <dbReference type="Proteomes" id="UP001341281"/>
    </source>
</evidence>
<evidence type="ECO:0000259" key="15">
    <source>
        <dbReference type="PROSITE" id="PS51038"/>
    </source>
</evidence>
<dbReference type="GO" id="GO:0003682">
    <property type="term" value="F:chromatin binding"/>
    <property type="evidence" value="ECO:0007669"/>
    <property type="project" value="InterPro"/>
</dbReference>
<feature type="active site" evidence="12">
    <location>
        <position position="912"/>
    </location>
</feature>
<dbReference type="PANTHER" id="PTHR10629">
    <property type="entry name" value="CYTOSINE-SPECIFIC METHYLTRANSFERASE"/>
    <property type="match status" value="1"/>
</dbReference>
<dbReference type="PROSITE" id="PS00598">
    <property type="entry name" value="CHROMO_1"/>
    <property type="match status" value="1"/>
</dbReference>
<evidence type="ECO:0000256" key="9">
    <source>
        <dbReference type="ARBA" id="ARBA00023163"/>
    </source>
</evidence>
<keyword evidence="17" id="KW-1185">Reference proteome</keyword>
<dbReference type="Pfam" id="PF00385">
    <property type="entry name" value="Chromo"/>
    <property type="match status" value="1"/>
</dbReference>
<keyword evidence="8" id="KW-0238">DNA-binding</keyword>
<dbReference type="InterPro" id="IPR016197">
    <property type="entry name" value="Chromo-like_dom_sf"/>
</dbReference>
<feature type="domain" description="BAH" evidence="15">
    <location>
        <begin position="573"/>
        <end position="690"/>
    </location>
</feature>
<dbReference type="InterPro" id="IPR001525">
    <property type="entry name" value="C5_MeTfrase"/>
</dbReference>
<comment type="subcellular location">
    <subcellularLocation>
        <location evidence="1">Nucleus</location>
    </subcellularLocation>
</comment>
<name>A0AAQ3UT11_PASNO</name>
<feature type="compositionally biased region" description="Basic residues" evidence="13">
    <location>
        <begin position="394"/>
        <end position="407"/>
    </location>
</feature>
<dbReference type="Gene3D" id="3.90.120.10">
    <property type="entry name" value="DNA Methylase, subunit A, domain 2"/>
    <property type="match status" value="1"/>
</dbReference>
<dbReference type="EMBL" id="CP144754">
    <property type="protein sequence ID" value="WVZ97099.1"/>
    <property type="molecule type" value="Genomic_DNA"/>
</dbReference>
<proteinExistence type="inferred from homology"/>